<sequence>MNNLEEKVRQRKIPPPVKFKDAIELFENMPGYVMGFFGGSRVICLPPPTDTDRDIVLRVLNVEPAAEYLLAKGWELPKDREEYPGEYGSFVTMRKGEDNVMLFEDPREYGAVLAATCIAMQQNLMEKSQRYKLFEIARGYWR</sequence>
<reference evidence="1 2" key="1">
    <citation type="submission" date="2016-06" db="EMBL/GenBank/DDBJ databases">
        <title>Not all particles are equal: the selective enrichment of particle-associated bacteria from the Mediterranean Sea.</title>
        <authorList>
            <person name="Lopez-Perez M."/>
            <person name="Kimes N.E."/>
            <person name="Haro-Moreno J.M."/>
            <person name="Rodriguez-Valera F."/>
        </authorList>
    </citation>
    <scope>NUCLEOTIDE SEQUENCE [LARGE SCALE GENOMIC DNA]</scope>
</reference>
<proteinExistence type="predicted"/>
<dbReference type="KEGG" id="vg:54976457"/>
<evidence type="ECO:0000313" key="1">
    <source>
        <dbReference type="EMBL" id="ANS06217.1"/>
    </source>
</evidence>
<dbReference type="EMBL" id="KX397280">
    <property type="protein sequence ID" value="ANS06217.1"/>
    <property type="molecule type" value="Genomic_DNA"/>
</dbReference>
<keyword evidence="2" id="KW-1185">Reference proteome</keyword>
<dbReference type="Proteomes" id="UP000222126">
    <property type="component" value="Segment"/>
</dbReference>
<protein>
    <submittedName>
        <fullName evidence="1">Uncharacterized protein</fullName>
    </submittedName>
</protein>
<dbReference type="RefSeq" id="YP_009786381.1">
    <property type="nucleotide sequence ID" value="NC_047768.1"/>
</dbReference>
<evidence type="ECO:0000313" key="2">
    <source>
        <dbReference type="Proteomes" id="UP000222126"/>
    </source>
</evidence>
<organism evidence="1 2">
    <name type="scientific">Phage MedPE-SWcel-C56</name>
    <dbReference type="NCBI Taxonomy" id="1871314"/>
    <lineage>
        <taxon>Viruses</taxon>
        <taxon>Duplodnaviria</taxon>
        <taxon>Heunggongvirae</taxon>
        <taxon>Uroviricota</taxon>
        <taxon>Caudoviricetes</taxon>
        <taxon>Autographivirales</taxon>
        <taxon>Kafavirus</taxon>
        <taxon>Kafavirus SWcelC56</taxon>
    </lineage>
</organism>
<dbReference type="GeneID" id="54976457"/>
<accession>A0A1B1IY39</accession>
<name>A0A1B1IY39_9CAUD</name>